<feature type="coiled-coil region" evidence="1">
    <location>
        <begin position="10"/>
        <end position="48"/>
    </location>
</feature>
<keyword evidence="3" id="KW-1185">Reference proteome</keyword>
<name>A0A395M9H0_9HYPO</name>
<proteinExistence type="predicted"/>
<gene>
    <name evidence="2" type="ORF">FIE12Z_11248</name>
</gene>
<evidence type="ECO:0000313" key="3">
    <source>
        <dbReference type="Proteomes" id="UP000265631"/>
    </source>
</evidence>
<reference evidence="2 3" key="1">
    <citation type="journal article" date="2018" name="PLoS Pathog.">
        <title>Evolution of structural diversity of trichothecenes, a family of toxins produced by plant pathogenic and entomopathogenic fungi.</title>
        <authorList>
            <person name="Proctor R.H."/>
            <person name="McCormick S.P."/>
            <person name="Kim H.S."/>
            <person name="Cardoza R.E."/>
            <person name="Stanley A.M."/>
            <person name="Lindo L."/>
            <person name="Kelly A."/>
            <person name="Brown D.W."/>
            <person name="Lee T."/>
            <person name="Vaughan M.M."/>
            <person name="Alexander N.J."/>
            <person name="Busman M."/>
            <person name="Gutierrez S."/>
        </authorList>
    </citation>
    <scope>NUCLEOTIDE SEQUENCE [LARGE SCALE GENOMIC DNA]</scope>
    <source>
        <strain evidence="2 3">NRRL 13405</strain>
    </source>
</reference>
<keyword evidence="1" id="KW-0175">Coiled coil</keyword>
<organism evidence="2 3">
    <name type="scientific">Fusarium flagelliforme</name>
    <dbReference type="NCBI Taxonomy" id="2675880"/>
    <lineage>
        <taxon>Eukaryota</taxon>
        <taxon>Fungi</taxon>
        <taxon>Dikarya</taxon>
        <taxon>Ascomycota</taxon>
        <taxon>Pezizomycotina</taxon>
        <taxon>Sordariomycetes</taxon>
        <taxon>Hypocreomycetidae</taxon>
        <taxon>Hypocreales</taxon>
        <taxon>Nectriaceae</taxon>
        <taxon>Fusarium</taxon>
        <taxon>Fusarium incarnatum-equiseti species complex</taxon>
    </lineage>
</organism>
<evidence type="ECO:0000313" key="2">
    <source>
        <dbReference type="EMBL" id="RFN44534.1"/>
    </source>
</evidence>
<dbReference type="AlphaFoldDB" id="A0A395M9H0"/>
<dbReference type="Proteomes" id="UP000265631">
    <property type="component" value="Unassembled WGS sequence"/>
</dbReference>
<evidence type="ECO:0000256" key="1">
    <source>
        <dbReference type="SAM" id="Coils"/>
    </source>
</evidence>
<comment type="caution">
    <text evidence="2">The sequence shown here is derived from an EMBL/GenBank/DDBJ whole genome shotgun (WGS) entry which is preliminary data.</text>
</comment>
<accession>A0A395M9H0</accession>
<dbReference type="EMBL" id="PXXK01000425">
    <property type="protein sequence ID" value="RFN44534.1"/>
    <property type="molecule type" value="Genomic_DNA"/>
</dbReference>
<protein>
    <submittedName>
        <fullName evidence="2">Uncharacterized protein</fullName>
    </submittedName>
</protein>
<sequence length="329" mass="37489">MAKDYGEEIVERAEFDAKWIEEQIQKIRDETDAQIKQLEDEFQRKIREPQESLRRLRALVAAQKMSLGLMGRWEEKDQGSQGLNIKSVTVLGEVIGEISIIFTGTSIVVTAKDAQLSEHRTCSIHPVRSRACSYPYDLDQCPSPFSYPPHYLIPPHTPVPNLITYHLQFYLSLTITMPANNAPSGSRRQHRDMPEREDSFVHVNAPSGSRRDDSFVVIDSSDNVPSDYHRQNQDVAQLGNSFNQLSISQTYNTPLYLTAAGNRYLARKVNSLSDAMKAHIAKMFMERPHQETKEYLIKQGFFKSTLCDEDFGAFIKCLLPPSYGFVHNT</sequence>